<comment type="caution">
    <text evidence="1">The sequence shown here is derived from an EMBL/GenBank/DDBJ whole genome shotgun (WGS) entry which is preliminary data.</text>
</comment>
<dbReference type="AlphaFoldDB" id="A0AAN8PZ45"/>
<sequence length="72" mass="8292">MERGRQSVSQAGRQLLSFTVLNSRCEGEELTTLKKADLIRVITLPSFYRNLMVRCDPREHFLTQSDFLAFVA</sequence>
<evidence type="ECO:0000313" key="2">
    <source>
        <dbReference type="Proteomes" id="UP001372834"/>
    </source>
</evidence>
<evidence type="ECO:0000313" key="1">
    <source>
        <dbReference type="EMBL" id="KAK6642440.1"/>
    </source>
</evidence>
<protein>
    <submittedName>
        <fullName evidence="1">Uncharacterized protein</fullName>
    </submittedName>
</protein>
<reference evidence="1 2" key="1">
    <citation type="submission" date="2023-10" db="EMBL/GenBank/DDBJ databases">
        <title>Genomes of two closely related lineages of the louse Polyplax serrata with different host specificities.</title>
        <authorList>
            <person name="Martinu J."/>
            <person name="Tarabai H."/>
            <person name="Stefka J."/>
            <person name="Hypsa V."/>
        </authorList>
    </citation>
    <scope>NUCLEOTIDE SEQUENCE [LARGE SCALE GENOMIC DNA]</scope>
    <source>
        <strain evidence="1">HR10_N</strain>
    </source>
</reference>
<organism evidence="1 2">
    <name type="scientific">Polyplax serrata</name>
    <name type="common">Common mouse louse</name>
    <dbReference type="NCBI Taxonomy" id="468196"/>
    <lineage>
        <taxon>Eukaryota</taxon>
        <taxon>Metazoa</taxon>
        <taxon>Ecdysozoa</taxon>
        <taxon>Arthropoda</taxon>
        <taxon>Hexapoda</taxon>
        <taxon>Insecta</taxon>
        <taxon>Pterygota</taxon>
        <taxon>Neoptera</taxon>
        <taxon>Paraneoptera</taxon>
        <taxon>Psocodea</taxon>
        <taxon>Troctomorpha</taxon>
        <taxon>Phthiraptera</taxon>
        <taxon>Anoplura</taxon>
        <taxon>Polyplacidae</taxon>
        <taxon>Polyplax</taxon>
    </lineage>
</organism>
<dbReference type="EMBL" id="JAWJWE010000002">
    <property type="protein sequence ID" value="KAK6642440.1"/>
    <property type="molecule type" value="Genomic_DNA"/>
</dbReference>
<proteinExistence type="predicted"/>
<gene>
    <name evidence="1" type="ORF">RUM43_003942</name>
</gene>
<name>A0AAN8PZ45_POLSC</name>
<accession>A0AAN8PZ45</accession>
<dbReference type="Proteomes" id="UP001372834">
    <property type="component" value="Unassembled WGS sequence"/>
</dbReference>